<evidence type="ECO:0000259" key="5">
    <source>
        <dbReference type="Pfam" id="PF00890"/>
    </source>
</evidence>
<reference evidence="6 8" key="1">
    <citation type="submission" date="2015-01" db="EMBL/GenBank/DDBJ databases">
        <title>Genome sequences of high lactate-tolerant strain Salinicoccus roseus W12 with industrial interest.</title>
        <authorList>
            <person name="Wang H."/>
            <person name="Yu B."/>
        </authorList>
    </citation>
    <scope>NUCLEOTIDE SEQUENCE [LARGE SCALE GENOMIC DNA]</scope>
    <source>
        <strain evidence="6 8">W12</strain>
    </source>
</reference>
<gene>
    <name evidence="7" type="ORF">F7P68_0011475</name>
    <name evidence="6" type="ORF">SN16_10065</name>
</gene>
<organism evidence="6 8">
    <name type="scientific">Salinicoccus roseus</name>
    <dbReference type="NCBI Taxonomy" id="45670"/>
    <lineage>
        <taxon>Bacteria</taxon>
        <taxon>Bacillati</taxon>
        <taxon>Bacillota</taxon>
        <taxon>Bacilli</taxon>
        <taxon>Bacillales</taxon>
        <taxon>Staphylococcaceae</taxon>
        <taxon>Salinicoccus</taxon>
    </lineage>
</organism>
<dbReference type="EMBL" id="JXII01000008">
    <property type="protein sequence ID" value="KIH70284.1"/>
    <property type="molecule type" value="Genomic_DNA"/>
</dbReference>
<dbReference type="GeneID" id="77845901"/>
<evidence type="ECO:0000256" key="2">
    <source>
        <dbReference type="ARBA" id="ARBA00022630"/>
    </source>
</evidence>
<evidence type="ECO:0000313" key="8">
    <source>
        <dbReference type="Proteomes" id="UP000031546"/>
    </source>
</evidence>
<dbReference type="Gene3D" id="3.90.700.10">
    <property type="entry name" value="Succinate dehydrogenase/fumarate reductase flavoprotein, catalytic domain"/>
    <property type="match status" value="1"/>
</dbReference>
<reference evidence="7" key="2">
    <citation type="submission" date="2020-04" db="EMBL/GenBank/DDBJ databases">
        <authorList>
            <person name="Tanveer F."/>
            <person name="Xie Y."/>
            <person name="Shinwari Z.K."/>
        </authorList>
    </citation>
    <scope>NUCLEOTIDE SEQUENCE</scope>
    <source>
        <strain evidence="7">MOSEL-ME25</strain>
    </source>
</reference>
<comment type="cofactor">
    <cofactor evidence="1">
        <name>FAD</name>
        <dbReference type="ChEBI" id="CHEBI:57692"/>
    </cofactor>
</comment>
<dbReference type="STRING" id="45670.SN16_10065"/>
<dbReference type="SUPFAM" id="SSF56425">
    <property type="entry name" value="Succinate dehydrogenase/fumarate reductase flavoprotein, catalytic domain"/>
    <property type="match status" value="1"/>
</dbReference>
<dbReference type="InterPro" id="IPR027477">
    <property type="entry name" value="Succ_DH/fumarate_Rdtase_cat_sf"/>
</dbReference>
<dbReference type="RefSeq" id="WP_040106487.1">
    <property type="nucleotide sequence ID" value="NZ_JABEVU030000001.1"/>
</dbReference>
<dbReference type="InterPro" id="IPR003953">
    <property type="entry name" value="FAD-dep_OxRdtase_2_FAD-bd"/>
</dbReference>
<dbReference type="PANTHER" id="PTHR43400:SF10">
    <property type="entry name" value="3-OXOSTEROID 1-DEHYDROGENASE"/>
    <property type="match status" value="1"/>
</dbReference>
<dbReference type="OrthoDB" id="9800167at2"/>
<feature type="domain" description="FAD-dependent oxidoreductase 2 FAD-binding" evidence="5">
    <location>
        <begin position="9"/>
        <end position="497"/>
    </location>
</feature>
<dbReference type="AlphaFoldDB" id="A0A0C2HF70"/>
<dbReference type="GO" id="GO:0033765">
    <property type="term" value="F:steroid dehydrogenase activity, acting on the CH-CH group of donors"/>
    <property type="evidence" value="ECO:0007669"/>
    <property type="project" value="UniProtKB-ARBA"/>
</dbReference>
<dbReference type="InterPro" id="IPR050315">
    <property type="entry name" value="FAD-oxidoreductase_2"/>
</dbReference>
<evidence type="ECO:0000313" key="9">
    <source>
        <dbReference type="Proteomes" id="UP000527860"/>
    </source>
</evidence>
<dbReference type="PANTHER" id="PTHR43400">
    <property type="entry name" value="FUMARATE REDUCTASE"/>
    <property type="match status" value="1"/>
</dbReference>
<comment type="caution">
    <text evidence="6">The sequence shown here is derived from an EMBL/GenBank/DDBJ whole genome shotgun (WGS) entry which is preliminary data.</text>
</comment>
<sequence>MGLESEKFDVIVVGYGIAGITAALEAVESGKKVLALDRGYGGGASGLSGGVVYAGGGARQQVEAGYEDSPENMFNYLVQEVGGVVSEETLKRFCNESVETIKWLEEQGAEFNSTLSDYKTSYPNDPDYLYFSGNEKAWPFNESANPAPRGHRQVAKGMDSGKMLIKKLKDSAEAKGVVFRPLSQVDELIIEAGRVIGVKYRHMSPDKDEKHEKLTYRGSKLSNWVPVLGRRYVKQAGDIWEENARSMESYAEGIILSAGGFVFNREMRIRHAEGAYKDIMPLGTAGDDGKGILLGQIAGGKTANMSSMTAWRFMSPPSGWLEGVSVGMSGARIANEDLYGATHAKHLINEHEGKGYLIMDSKIWTKGTGQIASQCQPFQKLQVRYLTSPLGHKKAKTLEELAKKTGIDYGTLKETVREYNHGITSGEGDPGRKALDMCDTIEEGPFYAIDISIKNKVAYPTPGLTLGGLVVNEKTGEVMDREDQPIKGLYAAGRNAVGICSNGYISGLSLADGIFSGRRAARHIVQSREEVV</sequence>
<dbReference type="Pfam" id="PF00890">
    <property type="entry name" value="FAD_binding_2"/>
    <property type="match status" value="1"/>
</dbReference>
<keyword evidence="9" id="KW-1185">Reference proteome</keyword>
<dbReference type="EMBL" id="JABEVU030000001">
    <property type="protein sequence ID" value="MDB0581151.1"/>
    <property type="molecule type" value="Genomic_DNA"/>
</dbReference>
<evidence type="ECO:0000313" key="6">
    <source>
        <dbReference type="EMBL" id="KIH70284.1"/>
    </source>
</evidence>
<keyword evidence="2" id="KW-0285">Flavoprotein</keyword>
<dbReference type="SUPFAM" id="SSF51905">
    <property type="entry name" value="FAD/NAD(P)-binding domain"/>
    <property type="match status" value="1"/>
</dbReference>
<dbReference type="PRINTS" id="PR00411">
    <property type="entry name" value="PNDRDTASEI"/>
</dbReference>
<dbReference type="GO" id="GO:0008202">
    <property type="term" value="P:steroid metabolic process"/>
    <property type="evidence" value="ECO:0007669"/>
    <property type="project" value="UniProtKB-ARBA"/>
</dbReference>
<evidence type="ECO:0000256" key="4">
    <source>
        <dbReference type="ARBA" id="ARBA00023002"/>
    </source>
</evidence>
<dbReference type="InterPro" id="IPR036188">
    <property type="entry name" value="FAD/NAD-bd_sf"/>
</dbReference>
<keyword evidence="4" id="KW-0560">Oxidoreductase</keyword>
<dbReference type="Gene3D" id="3.50.50.60">
    <property type="entry name" value="FAD/NAD(P)-binding domain"/>
    <property type="match status" value="3"/>
</dbReference>
<proteinExistence type="predicted"/>
<dbReference type="NCBIfam" id="NF005511">
    <property type="entry name" value="PRK07121.1-4"/>
    <property type="match status" value="1"/>
</dbReference>
<reference evidence="7" key="3">
    <citation type="submission" date="2022-12" db="EMBL/GenBank/DDBJ databases">
        <title>Genome analysis and biological profiling of marine Salinicoccus roseus MOSEL-ME25.</title>
        <authorList>
            <person name="Mirza F.T."/>
            <person name="Xie Y."/>
            <person name="Shinwari Z.K."/>
        </authorList>
    </citation>
    <scope>NUCLEOTIDE SEQUENCE</scope>
    <source>
        <strain evidence="7">MOSEL-ME25</strain>
    </source>
</reference>
<dbReference type="Proteomes" id="UP000527860">
    <property type="component" value="Unassembled WGS sequence"/>
</dbReference>
<evidence type="ECO:0000256" key="1">
    <source>
        <dbReference type="ARBA" id="ARBA00001974"/>
    </source>
</evidence>
<evidence type="ECO:0000313" key="7">
    <source>
        <dbReference type="EMBL" id="MDB0581151.1"/>
    </source>
</evidence>
<dbReference type="Proteomes" id="UP000031546">
    <property type="component" value="Unassembled WGS sequence"/>
</dbReference>
<evidence type="ECO:0000256" key="3">
    <source>
        <dbReference type="ARBA" id="ARBA00022827"/>
    </source>
</evidence>
<name>A0A0C2HF70_9STAP</name>
<dbReference type="NCBIfam" id="NF005513">
    <property type="entry name" value="PRK07121.1-6"/>
    <property type="match status" value="1"/>
</dbReference>
<protein>
    <submittedName>
        <fullName evidence="7">FAD-binding protein</fullName>
    </submittedName>
    <submittedName>
        <fullName evidence="6">Pyridine nucleotide-disulfide oxidoreductase</fullName>
    </submittedName>
</protein>
<keyword evidence="3" id="KW-0274">FAD</keyword>
<accession>A0A0C2HF70</accession>